<dbReference type="EMBL" id="JMTM01000022">
    <property type="protein sequence ID" value="OAZ04535.1"/>
    <property type="molecule type" value="Genomic_DNA"/>
</dbReference>
<dbReference type="Proteomes" id="UP000093807">
    <property type="component" value="Unassembled WGS sequence"/>
</dbReference>
<gene>
    <name evidence="1" type="ORF">FLB_10700</name>
</gene>
<accession>A0A199XSB4</accession>
<evidence type="ECO:0000313" key="2">
    <source>
        <dbReference type="Proteomes" id="UP000093807"/>
    </source>
</evidence>
<reference evidence="1 2" key="1">
    <citation type="submission" date="2016-06" db="EMBL/GenBank/DDBJ databases">
        <title>Draft genome sequence of Flavobacterium succinicans strain DD5b.</title>
        <authorList>
            <person name="Poehlein A."/>
            <person name="Daniel R."/>
            <person name="Simeonova D.D."/>
        </authorList>
    </citation>
    <scope>NUCLEOTIDE SEQUENCE [LARGE SCALE GENOMIC DNA]</scope>
    <source>
        <strain evidence="1 2">DD5b</strain>
    </source>
</reference>
<keyword evidence="2" id="KW-1185">Reference proteome</keyword>
<dbReference type="Pfam" id="PF09697">
    <property type="entry name" value="Porph_ging"/>
    <property type="match status" value="1"/>
</dbReference>
<dbReference type="AlphaFoldDB" id="A0A199XSB4"/>
<evidence type="ECO:0008006" key="3">
    <source>
        <dbReference type="Google" id="ProtNLM"/>
    </source>
</evidence>
<sequence>MVVYIVTAMKKTHVLLLLFTLFFKSYCIGQLASGTVLYKIQLVGYGGENKDPDFKELNEATVKIANQQTCTLSFNGKRSSSILNKYLITDNENNGLMNMARKMAFIVTNESDYFFDKINNTAIRRDDNGSLIEIKHKILDWEITKESKSIDGYLCYKAIYYHKFINRKGVDTSIPIIAWFAPSLPYGYGPKYFNGLPGLILELNDRETTFYATSISILKDKELVIEFPKGKTVSQEDYTKKGQSN</sequence>
<dbReference type="NCBIfam" id="TIGR01200">
    <property type="entry name" value="GLPGLI"/>
    <property type="match status" value="1"/>
</dbReference>
<dbReference type="InterPro" id="IPR005901">
    <property type="entry name" value="GLPGLI"/>
</dbReference>
<organism evidence="1 2">
    <name type="scientific">Flavobacterium succinicans</name>
    <dbReference type="NCBI Taxonomy" id="29536"/>
    <lineage>
        <taxon>Bacteria</taxon>
        <taxon>Pseudomonadati</taxon>
        <taxon>Bacteroidota</taxon>
        <taxon>Flavobacteriia</taxon>
        <taxon>Flavobacteriales</taxon>
        <taxon>Flavobacteriaceae</taxon>
        <taxon>Flavobacterium</taxon>
    </lineage>
</organism>
<evidence type="ECO:0000313" key="1">
    <source>
        <dbReference type="EMBL" id="OAZ04535.1"/>
    </source>
</evidence>
<protein>
    <recommendedName>
        <fullName evidence="3">GLPGLI family protein</fullName>
    </recommendedName>
</protein>
<name>A0A199XSB4_9FLAO</name>
<dbReference type="PATRIC" id="fig|29536.5.peg.1118"/>
<proteinExistence type="predicted"/>
<comment type="caution">
    <text evidence="1">The sequence shown here is derived from an EMBL/GenBank/DDBJ whole genome shotgun (WGS) entry which is preliminary data.</text>
</comment>